<protein>
    <submittedName>
        <fullName evidence="2">Thioredoxin domain-containing protein</fullName>
    </submittedName>
</protein>
<reference evidence="2" key="1">
    <citation type="submission" date="2016-11" db="UniProtKB">
        <authorList>
            <consortium name="WormBaseParasite"/>
        </authorList>
    </citation>
    <scope>IDENTIFICATION</scope>
    <source>
        <strain evidence="2">KR3021</strain>
    </source>
</reference>
<dbReference type="WBParaSite" id="RSKR_0001055100.1">
    <property type="protein sequence ID" value="RSKR_0001055100.1"/>
    <property type="gene ID" value="RSKR_0001055100"/>
</dbReference>
<evidence type="ECO:0000313" key="2">
    <source>
        <dbReference type="WBParaSite" id="RSKR_0001055100.1"/>
    </source>
</evidence>
<organism evidence="1 2">
    <name type="scientific">Rhabditophanes sp. KR3021</name>
    <dbReference type="NCBI Taxonomy" id="114890"/>
    <lineage>
        <taxon>Eukaryota</taxon>
        <taxon>Metazoa</taxon>
        <taxon>Ecdysozoa</taxon>
        <taxon>Nematoda</taxon>
        <taxon>Chromadorea</taxon>
        <taxon>Rhabditida</taxon>
        <taxon>Tylenchina</taxon>
        <taxon>Panagrolaimomorpha</taxon>
        <taxon>Strongyloidoidea</taxon>
        <taxon>Alloionematidae</taxon>
        <taxon>Rhabditophanes</taxon>
    </lineage>
</organism>
<dbReference type="Proteomes" id="UP000095286">
    <property type="component" value="Unplaced"/>
</dbReference>
<accession>A0AC35UEJ5</accession>
<name>A0AC35UEJ5_9BILA</name>
<sequence>MLGNSKVIVLLFLIVGTAVSAYQEDIPEDDFESFDEDKTTEEEIDIRAPVSHLSNQHSKDDIVPFMASNLPTVTFEYCVSCGYKNAFDEYSKMIKEKYPNIDIVGKNFDPIAWKGYVAQVAGIAKFAFIFLVMSLTSDVGYDSILQTKYPIYVKIKMDGSDFLNLTKYSHLLSLTEGKDPITMLGLNFPAASAWVTGNKVSSSLMFFMVGNLLESSMMSTGAFEITLGNEKIWSKLESGRVPSPQELFTIIAQQLEISGIKETNSFSKFDFAEK</sequence>
<evidence type="ECO:0000313" key="1">
    <source>
        <dbReference type="Proteomes" id="UP000095286"/>
    </source>
</evidence>
<proteinExistence type="predicted"/>